<accession>A0ABP8QU07</accession>
<dbReference type="Gene3D" id="3.30.565.10">
    <property type="entry name" value="Histidine kinase-like ATPase, C-terminal domain"/>
    <property type="match status" value="1"/>
</dbReference>
<dbReference type="EMBL" id="BAABHF010000043">
    <property type="protein sequence ID" value="GAA4509154.1"/>
    <property type="molecule type" value="Genomic_DNA"/>
</dbReference>
<gene>
    <name evidence="2" type="ORF">GCM10023191_069950</name>
</gene>
<feature type="domain" description="Histidine kinase/HSP90-like ATPase" evidence="1">
    <location>
        <begin position="6"/>
        <end position="96"/>
    </location>
</feature>
<evidence type="ECO:0000259" key="1">
    <source>
        <dbReference type="Pfam" id="PF13581"/>
    </source>
</evidence>
<dbReference type="InterPro" id="IPR036890">
    <property type="entry name" value="HATPase_C_sf"/>
</dbReference>
<evidence type="ECO:0000313" key="2">
    <source>
        <dbReference type="EMBL" id="GAA4509154.1"/>
    </source>
</evidence>
<evidence type="ECO:0000313" key="3">
    <source>
        <dbReference type="Proteomes" id="UP001500503"/>
    </source>
</evidence>
<sequence length="100" mass="10749">MIISAGARRVTESVVVDVDAEHVADVVLVVSELITNAVREVAKLGPACGGARPVRLAVDIRDRWMYLYAVDTAPALPREAHRGPLAGSGRGIPIIKLWPR</sequence>
<dbReference type="RefSeq" id="WP_345471201.1">
    <property type="nucleotide sequence ID" value="NZ_BAABHF010000043.1"/>
</dbReference>
<reference evidence="3" key="1">
    <citation type="journal article" date="2019" name="Int. J. Syst. Evol. Microbiol.">
        <title>The Global Catalogue of Microorganisms (GCM) 10K type strain sequencing project: providing services to taxonomists for standard genome sequencing and annotation.</title>
        <authorList>
            <consortium name="The Broad Institute Genomics Platform"/>
            <consortium name="The Broad Institute Genome Sequencing Center for Infectious Disease"/>
            <person name="Wu L."/>
            <person name="Ma J."/>
        </authorList>
    </citation>
    <scope>NUCLEOTIDE SEQUENCE [LARGE SCALE GENOMIC DNA]</scope>
    <source>
        <strain evidence="3">JCM 17933</strain>
    </source>
</reference>
<dbReference type="CDD" id="cd16936">
    <property type="entry name" value="HATPase_RsbW-like"/>
    <property type="match status" value="1"/>
</dbReference>
<dbReference type="SUPFAM" id="SSF55874">
    <property type="entry name" value="ATPase domain of HSP90 chaperone/DNA topoisomerase II/histidine kinase"/>
    <property type="match status" value="1"/>
</dbReference>
<dbReference type="InterPro" id="IPR003594">
    <property type="entry name" value="HATPase_dom"/>
</dbReference>
<organism evidence="2 3">
    <name type="scientific">Actinoallomurus oryzae</name>
    <dbReference type="NCBI Taxonomy" id="502180"/>
    <lineage>
        <taxon>Bacteria</taxon>
        <taxon>Bacillati</taxon>
        <taxon>Actinomycetota</taxon>
        <taxon>Actinomycetes</taxon>
        <taxon>Streptosporangiales</taxon>
        <taxon>Thermomonosporaceae</taxon>
        <taxon>Actinoallomurus</taxon>
    </lineage>
</organism>
<protein>
    <recommendedName>
        <fullName evidence="1">Histidine kinase/HSP90-like ATPase domain-containing protein</fullName>
    </recommendedName>
</protein>
<proteinExistence type="predicted"/>
<comment type="caution">
    <text evidence="2">The sequence shown here is derived from an EMBL/GenBank/DDBJ whole genome shotgun (WGS) entry which is preliminary data.</text>
</comment>
<dbReference type="Proteomes" id="UP001500503">
    <property type="component" value="Unassembled WGS sequence"/>
</dbReference>
<keyword evidence="3" id="KW-1185">Reference proteome</keyword>
<dbReference type="Pfam" id="PF13581">
    <property type="entry name" value="HATPase_c_2"/>
    <property type="match status" value="1"/>
</dbReference>
<name>A0ABP8QU07_9ACTN</name>